<evidence type="ECO:0000313" key="1">
    <source>
        <dbReference type="EMBL" id="PRQ72950.1"/>
    </source>
</evidence>
<reference evidence="1 2" key="1">
    <citation type="journal article" date="2018" name="Elife">
        <title>Functional genomics of lipid metabolism in the oleaginous yeast Rhodosporidium toruloides.</title>
        <authorList>
            <person name="Coradetti S.T."/>
            <person name="Pinel D."/>
            <person name="Geiselman G."/>
            <person name="Ito M."/>
            <person name="Mondo S."/>
            <person name="Reilly M.C."/>
            <person name="Cheng Y.F."/>
            <person name="Bauer S."/>
            <person name="Grigoriev I."/>
            <person name="Gladden J.M."/>
            <person name="Simmons B.A."/>
            <person name="Brem R."/>
            <person name="Arkin A.P."/>
            <person name="Skerker J.M."/>
        </authorList>
    </citation>
    <scope>NUCLEOTIDE SEQUENCE [LARGE SCALE GENOMIC DNA]</scope>
    <source>
        <strain evidence="1 2">NBRC 0880</strain>
    </source>
</reference>
<evidence type="ECO:0000313" key="2">
    <source>
        <dbReference type="Proteomes" id="UP000239560"/>
    </source>
</evidence>
<gene>
    <name evidence="1" type="ORF">AAT19DRAFT_15703</name>
</gene>
<dbReference type="Proteomes" id="UP000239560">
    <property type="component" value="Unassembled WGS sequence"/>
</dbReference>
<sequence>MRSIKSGRSCNGIGDAANTSTHFRLDAAPLTPVQLSAHPASFACSPAADSPAADCRLSCWHWRATHHLSPPPRRLATRISVARDAVHTFVSAYANRRTLSPSPRCSTAVEGELAVTWGTFFRRTLDLRRFRRPAGLHRLAFPRLLPPPFSADDDSMR</sequence>
<protein>
    <submittedName>
        <fullName evidence="1">Uncharacterized protein</fullName>
    </submittedName>
</protein>
<accession>A0A2T0A4P6</accession>
<proteinExistence type="predicted"/>
<comment type="caution">
    <text evidence="1">The sequence shown here is derived from an EMBL/GenBank/DDBJ whole genome shotgun (WGS) entry which is preliminary data.</text>
</comment>
<dbReference type="AlphaFoldDB" id="A0A2T0A4P6"/>
<name>A0A2T0A4P6_RHOTO</name>
<organism evidence="1 2">
    <name type="scientific">Rhodotorula toruloides</name>
    <name type="common">Yeast</name>
    <name type="synonym">Rhodosporidium toruloides</name>
    <dbReference type="NCBI Taxonomy" id="5286"/>
    <lineage>
        <taxon>Eukaryota</taxon>
        <taxon>Fungi</taxon>
        <taxon>Dikarya</taxon>
        <taxon>Basidiomycota</taxon>
        <taxon>Pucciniomycotina</taxon>
        <taxon>Microbotryomycetes</taxon>
        <taxon>Sporidiobolales</taxon>
        <taxon>Sporidiobolaceae</taxon>
        <taxon>Rhodotorula</taxon>
    </lineage>
</organism>
<dbReference type="EMBL" id="LCTV02000008">
    <property type="protein sequence ID" value="PRQ72950.1"/>
    <property type="molecule type" value="Genomic_DNA"/>
</dbReference>